<dbReference type="AlphaFoldDB" id="A0AAD8UYH8"/>
<feature type="compositionally biased region" description="Acidic residues" evidence="1">
    <location>
        <begin position="94"/>
        <end position="103"/>
    </location>
</feature>
<evidence type="ECO:0000313" key="3">
    <source>
        <dbReference type="Proteomes" id="UP001230504"/>
    </source>
</evidence>
<accession>A0AAD8UYH8</accession>
<dbReference type="GeneID" id="85449320"/>
<keyword evidence="3" id="KW-1185">Reference proteome</keyword>
<dbReference type="RefSeq" id="XP_060407896.1">
    <property type="nucleotide sequence ID" value="XM_060565080.1"/>
</dbReference>
<evidence type="ECO:0000313" key="2">
    <source>
        <dbReference type="EMBL" id="KAK1569687.1"/>
    </source>
</evidence>
<organism evidence="2 3">
    <name type="scientific">Colletotrichum navitas</name>
    <dbReference type="NCBI Taxonomy" id="681940"/>
    <lineage>
        <taxon>Eukaryota</taxon>
        <taxon>Fungi</taxon>
        <taxon>Dikarya</taxon>
        <taxon>Ascomycota</taxon>
        <taxon>Pezizomycotina</taxon>
        <taxon>Sordariomycetes</taxon>
        <taxon>Hypocreomycetidae</taxon>
        <taxon>Glomerellales</taxon>
        <taxon>Glomerellaceae</taxon>
        <taxon>Colletotrichum</taxon>
        <taxon>Colletotrichum graminicola species complex</taxon>
    </lineage>
</organism>
<evidence type="ECO:0000256" key="1">
    <source>
        <dbReference type="SAM" id="MobiDB-lite"/>
    </source>
</evidence>
<sequence>MPPTVANRNRDRRKSLSATPPPPPLRRPATAPASRNKTTFGKLAGLRRSARPAAALANASIMTHTTDDVVDDQDCTILPSIEDSPCRDRNAEVPDSEADDDSESNASDESLVVLPPTETDKPAGVKSVAAVSTSSTKRKNPKSISYAKRPPPSSKKKKKATMKTNAAASKTQTSSAVNAATKPRATTANPPGSGQTGEQHGANKTGEELSKRALAYKECKARALHARNAAKNDVELCKLMVQDLDNAAGAKVGYDEKLRLWNNTAVEGCETKEFRRNLNEFLAKNTDFLDKYGRYNLLRDKEQMLWDQEMKQRLVPAKALGCLSMTFENMKQALDRNIALLDEVQLEYRAPDLETLAEIPTRQTMARMKLAEAEERLVAAQEWLDGMAWKVDKFYPKWFREWKESAPEVIT</sequence>
<protein>
    <submittedName>
        <fullName evidence="2">Uncharacterized protein</fullName>
    </submittedName>
</protein>
<feature type="compositionally biased region" description="Polar residues" evidence="1">
    <location>
        <begin position="172"/>
        <end position="198"/>
    </location>
</feature>
<reference evidence="2" key="1">
    <citation type="submission" date="2021-06" db="EMBL/GenBank/DDBJ databases">
        <title>Comparative genomics, transcriptomics and evolutionary studies reveal genomic signatures of adaptation to plant cell wall in hemibiotrophic fungi.</title>
        <authorList>
            <consortium name="DOE Joint Genome Institute"/>
            <person name="Baroncelli R."/>
            <person name="Diaz J.F."/>
            <person name="Benocci T."/>
            <person name="Peng M."/>
            <person name="Battaglia E."/>
            <person name="Haridas S."/>
            <person name="Andreopoulos W."/>
            <person name="Labutti K."/>
            <person name="Pangilinan J."/>
            <person name="Floch G.L."/>
            <person name="Makela M.R."/>
            <person name="Henrissat B."/>
            <person name="Grigoriev I.V."/>
            <person name="Crouch J.A."/>
            <person name="De Vries R.P."/>
            <person name="Sukno S.A."/>
            <person name="Thon M.R."/>
        </authorList>
    </citation>
    <scope>NUCLEOTIDE SEQUENCE</scope>
    <source>
        <strain evidence="2">CBS 125086</strain>
    </source>
</reference>
<gene>
    <name evidence="2" type="ORF">LY79DRAFT_71279</name>
</gene>
<feature type="region of interest" description="Disordered" evidence="1">
    <location>
        <begin position="74"/>
        <end position="205"/>
    </location>
</feature>
<feature type="region of interest" description="Disordered" evidence="1">
    <location>
        <begin position="1"/>
        <end position="48"/>
    </location>
</feature>
<name>A0AAD8UYH8_9PEZI</name>
<dbReference type="EMBL" id="JAHLJV010000126">
    <property type="protein sequence ID" value="KAK1569687.1"/>
    <property type="molecule type" value="Genomic_DNA"/>
</dbReference>
<proteinExistence type="predicted"/>
<dbReference type="Proteomes" id="UP001230504">
    <property type="component" value="Unassembled WGS sequence"/>
</dbReference>
<feature type="compositionally biased region" description="Low complexity" evidence="1">
    <location>
        <begin position="162"/>
        <end position="171"/>
    </location>
</feature>
<feature type="compositionally biased region" description="Low complexity" evidence="1">
    <location>
        <begin position="125"/>
        <end position="135"/>
    </location>
</feature>
<comment type="caution">
    <text evidence="2">The sequence shown here is derived from an EMBL/GenBank/DDBJ whole genome shotgun (WGS) entry which is preliminary data.</text>
</comment>